<reference evidence="4 6" key="2">
    <citation type="submission" date="2019-04" db="EMBL/GenBank/DDBJ databases">
        <title>Microbes associate with the intestines of laboratory mice.</title>
        <authorList>
            <person name="Navarre W."/>
            <person name="Wong E."/>
            <person name="Huang K."/>
            <person name="Tropini C."/>
            <person name="Ng K."/>
            <person name="Yu B."/>
        </authorList>
    </citation>
    <scope>NUCLEOTIDE SEQUENCE [LARGE SCALE GENOMIC DNA]</scope>
    <source>
        <strain evidence="4 6">NM39_I3</strain>
    </source>
</reference>
<accession>A0A3L7ZXB0</accession>
<evidence type="ECO:0000259" key="2">
    <source>
        <dbReference type="Pfam" id="PF14848"/>
    </source>
</evidence>
<proteinExistence type="predicted"/>
<evidence type="ECO:0000313" key="3">
    <source>
        <dbReference type="EMBL" id="RLT74660.1"/>
    </source>
</evidence>
<dbReference type="Proteomes" id="UP000310032">
    <property type="component" value="Unassembled WGS sequence"/>
</dbReference>
<dbReference type="AlphaFoldDB" id="A0A3L7ZXB0"/>
<name>A0A3L7ZXB0_PARDI</name>
<dbReference type="InterPro" id="IPR027824">
    <property type="entry name" value="DUF4469"/>
</dbReference>
<protein>
    <submittedName>
        <fullName evidence="3">DUF4469 domain-containing protein</fullName>
    </submittedName>
</protein>
<dbReference type="EMBL" id="RAYI01000005">
    <property type="protein sequence ID" value="RLT74660.1"/>
    <property type="molecule type" value="Genomic_DNA"/>
</dbReference>
<comment type="caution">
    <text evidence="3">The sequence shown here is derived from an EMBL/GenBank/DDBJ whole genome shotgun (WGS) entry which is preliminary data.</text>
</comment>
<dbReference type="EMBL" id="SRYM01000012">
    <property type="protein sequence ID" value="TGY59619.1"/>
    <property type="molecule type" value="Genomic_DNA"/>
</dbReference>
<organism evidence="3 5">
    <name type="scientific">Parabacteroides distasonis</name>
    <dbReference type="NCBI Taxonomy" id="823"/>
    <lineage>
        <taxon>Bacteria</taxon>
        <taxon>Pseudomonadati</taxon>
        <taxon>Bacteroidota</taxon>
        <taxon>Bacteroidia</taxon>
        <taxon>Bacteroidales</taxon>
        <taxon>Tannerellaceae</taxon>
        <taxon>Parabacteroides</taxon>
    </lineage>
</organism>
<evidence type="ECO:0000313" key="5">
    <source>
        <dbReference type="Proteomes" id="UP000278164"/>
    </source>
</evidence>
<dbReference type="InterPro" id="IPR049893">
    <property type="entry name" value="Bvu_2165-like_IHF-HU-DNA_bdg"/>
</dbReference>
<dbReference type="RefSeq" id="WP_121734979.1">
    <property type="nucleotide sequence ID" value="NZ_QXXG01000013.1"/>
</dbReference>
<dbReference type="Pfam" id="PF14734">
    <property type="entry name" value="DUF4469"/>
    <property type="match status" value="1"/>
</dbReference>
<evidence type="ECO:0000313" key="4">
    <source>
        <dbReference type="EMBL" id="TGY59619.1"/>
    </source>
</evidence>
<gene>
    <name evidence="3" type="ORF">D7V78_03250</name>
    <name evidence="4" type="ORF">E5342_06085</name>
</gene>
<dbReference type="OrthoDB" id="1100222at2"/>
<dbReference type="CDD" id="cd12843">
    <property type="entry name" value="Bvu_2165_C_like"/>
    <property type="match status" value="1"/>
</dbReference>
<feature type="domain" description="DUF4469" evidence="1">
    <location>
        <begin position="138"/>
        <end position="236"/>
    </location>
</feature>
<feature type="domain" description="Bvu-2165-like IHF-HU-like DNA-binding" evidence="2">
    <location>
        <begin position="11"/>
        <end position="128"/>
    </location>
</feature>
<dbReference type="Gene3D" id="2.70.50.70">
    <property type="match status" value="1"/>
</dbReference>
<sequence>MAEPKKRSITGKLVENKLTTRTDDFTFNVTYVQSRSIGDLCKLAAARFGTKYSASEIEGIYSEIKGVAEDELFSGSTVEFGFTTNSLGMEGSFIGPKAQFDPARNKVVLRSTPTAEIRSKLTDISVIVSHVEEGLPTIISVTDVASGAVNTKLTPGGGLTGTGQRVKIAGEEGDTVGFFFVKDDSQTSVAVPMNSVLRNDPSNFSLIIPALEDGTYYLEVATRSSGNSKVFLKEVRRNRFPYPLTVGGGDGDSESPDEV</sequence>
<reference evidence="3 5" key="1">
    <citation type="submission" date="2018-09" db="EMBL/GenBank/DDBJ databases">
        <title>Murine metabolic-syndrome-specific gut microbial biobank.</title>
        <authorList>
            <person name="Liu C."/>
        </authorList>
    </citation>
    <scope>NUCLEOTIDE SEQUENCE [LARGE SCALE GENOMIC DNA]</scope>
    <source>
        <strain evidence="3 5">8-P5</strain>
    </source>
</reference>
<dbReference type="Pfam" id="PF14848">
    <property type="entry name" value="HU-DNA_bdg"/>
    <property type="match status" value="1"/>
</dbReference>
<evidence type="ECO:0000259" key="1">
    <source>
        <dbReference type="Pfam" id="PF14734"/>
    </source>
</evidence>
<evidence type="ECO:0000313" key="6">
    <source>
        <dbReference type="Proteomes" id="UP000310032"/>
    </source>
</evidence>
<dbReference type="Proteomes" id="UP000278164">
    <property type="component" value="Unassembled WGS sequence"/>
</dbReference>